<name>F9WHM9_TRYCI</name>
<evidence type="ECO:0000256" key="2">
    <source>
        <dbReference type="ARBA" id="ARBA00004609"/>
    </source>
</evidence>
<comment type="subcellular location">
    <subcellularLocation>
        <location evidence="2">Cell membrane</location>
        <topology evidence="2">Lipid-anchor</topology>
        <topology evidence="2">GPI-anchor</topology>
    </subcellularLocation>
</comment>
<reference evidence="13" key="1">
    <citation type="submission" date="2011-07" db="EMBL/GenBank/DDBJ databases">
        <title>Divergent evolution of antigenic variation in African trypanosomes.</title>
        <authorList>
            <person name="Jackson A.P."/>
            <person name="Berry A."/>
            <person name="Allison H.C."/>
            <person name="Burton P."/>
            <person name="Anderson J."/>
            <person name="Aslett M."/>
            <person name="Brown R."/>
            <person name="Corton N."/>
            <person name="Harris D."/>
            <person name="Hauser H."/>
            <person name="Gamble J."/>
            <person name="Gilderthorp R."/>
            <person name="McQuillan J."/>
            <person name="Quail M.A."/>
            <person name="Sanders M."/>
            <person name="Van Tonder A."/>
            <person name="Ginger M.L."/>
            <person name="Donelson J.E."/>
            <person name="Field M.C."/>
            <person name="Barry J.D."/>
            <person name="Berriman M."/>
            <person name="Hertz-Fowler C."/>
        </authorList>
    </citation>
    <scope>NUCLEOTIDE SEQUENCE [LARGE SCALE GENOMIC DNA]</scope>
    <source>
        <strain evidence="13">IL3000</strain>
    </source>
</reference>
<feature type="signal peptide" evidence="10">
    <location>
        <begin position="1"/>
        <end position="21"/>
    </location>
</feature>
<feature type="domain" description="Trypanosome variant surface glycoprotein B-type N-terminal" evidence="11">
    <location>
        <begin position="30"/>
        <end position="275"/>
    </location>
</feature>
<evidence type="ECO:0000256" key="8">
    <source>
        <dbReference type="ARBA" id="ARBA00023288"/>
    </source>
</evidence>
<dbReference type="GO" id="GO:0098552">
    <property type="term" value="C:side of membrane"/>
    <property type="evidence" value="ECO:0007669"/>
    <property type="project" value="UniProtKB-KW"/>
</dbReference>
<evidence type="ECO:0000259" key="11">
    <source>
        <dbReference type="Pfam" id="PF13206"/>
    </source>
</evidence>
<evidence type="ECO:0000256" key="6">
    <source>
        <dbReference type="ARBA" id="ARBA00023136"/>
    </source>
</evidence>
<evidence type="ECO:0000256" key="9">
    <source>
        <dbReference type="SAM" id="MobiDB-lite"/>
    </source>
</evidence>
<keyword evidence="4" id="KW-0336">GPI-anchor</keyword>
<evidence type="ECO:0000313" key="13">
    <source>
        <dbReference type="Proteomes" id="UP000000702"/>
    </source>
</evidence>
<sequence length="345" mass="38324">MMGKKLKFVICVILMGMTVMGVPHSQTNYNEEAHTLLCSVLKAAVEKYEKVKNTGSALETAIEKTIFGGKNGPTQVPSDLQMPDDYKPHGNIESKGNNTRKNWCGICGNSNQKHYPGESASHDLVCLCAPGQNGHPISGGDGKKLCGQRKDDWVKDGSPGWYSMMWGETGHKMEHLNKTWDTIVTPCLRGRNDNDLNVSLERFKAILKHEGMYQYIGEQKSGYECGGAAGEGVCVRYHSQCADKPWLKELEEAIQKEKEDLEIQIKLDKAKKDLEAKPSKATPKSPQKQAEEPQKTPRVAKPRLTEEKNDPPIAEKLIANITAAQKEDGLLISKSQWFLLAVLFN</sequence>
<keyword evidence="6" id="KW-0472">Membrane</keyword>
<evidence type="ECO:0000256" key="4">
    <source>
        <dbReference type="ARBA" id="ARBA00022622"/>
    </source>
</evidence>
<accession>F9WHM9</accession>
<dbReference type="GO" id="GO:0005886">
    <property type="term" value="C:plasma membrane"/>
    <property type="evidence" value="ECO:0007669"/>
    <property type="project" value="UniProtKB-SubCell"/>
</dbReference>
<feature type="chain" id="PRO_5003394780" evidence="10">
    <location>
        <begin position="22"/>
        <end position="345"/>
    </location>
</feature>
<dbReference type="EMBL" id="CAEQ01002464">
    <property type="protein sequence ID" value="CCD16822.1"/>
    <property type="molecule type" value="Genomic_DNA"/>
</dbReference>
<evidence type="ECO:0000256" key="3">
    <source>
        <dbReference type="ARBA" id="ARBA00022475"/>
    </source>
</evidence>
<dbReference type="Pfam" id="PF13206">
    <property type="entry name" value="VSG_B"/>
    <property type="match status" value="1"/>
</dbReference>
<dbReference type="AlphaFoldDB" id="F9WHM9"/>
<dbReference type="VEuPathDB" id="TriTrypDB:TcIL3000_0_01810"/>
<keyword evidence="3" id="KW-1003">Cell membrane</keyword>
<evidence type="ECO:0000256" key="1">
    <source>
        <dbReference type="ARBA" id="ARBA00002523"/>
    </source>
</evidence>
<protein>
    <submittedName>
        <fullName evidence="12">Variant surface glycoprotein</fullName>
    </submittedName>
</protein>
<proteinExistence type="predicted"/>
<evidence type="ECO:0000256" key="5">
    <source>
        <dbReference type="ARBA" id="ARBA00022729"/>
    </source>
</evidence>
<evidence type="ECO:0000256" key="7">
    <source>
        <dbReference type="ARBA" id="ARBA00023180"/>
    </source>
</evidence>
<gene>
    <name evidence="12" type="ORF">TCIL3000_0_01810</name>
</gene>
<comment type="function">
    <text evidence="1">VSG forms a coat on the surface of the parasite. The trypanosome evades the immune response of the host by expressing a series of antigenically distinct VSGs from an estimated 1000 VSG genes.</text>
</comment>
<organism evidence="12 13">
    <name type="scientific">Trypanosoma congolense (strain IL3000)</name>
    <dbReference type="NCBI Taxonomy" id="1068625"/>
    <lineage>
        <taxon>Eukaryota</taxon>
        <taxon>Discoba</taxon>
        <taxon>Euglenozoa</taxon>
        <taxon>Kinetoplastea</taxon>
        <taxon>Metakinetoplastina</taxon>
        <taxon>Trypanosomatida</taxon>
        <taxon>Trypanosomatidae</taxon>
        <taxon>Trypanosoma</taxon>
        <taxon>Nannomonas</taxon>
    </lineage>
</organism>
<reference evidence="12 13" key="2">
    <citation type="journal article" date="2012" name="Proc. Natl. Acad. Sci. U.S.A.">
        <title>Antigenic diversity is generated by distinct evolutionary mechanisms in African trypanosome species.</title>
        <authorList>
            <person name="Jackson A.P."/>
            <person name="Berry A."/>
            <person name="Aslett M."/>
            <person name="Allison H.C."/>
            <person name="Burton P."/>
            <person name="Vavrova-Anderson J."/>
            <person name="Brown R."/>
            <person name="Browne H."/>
            <person name="Corton N."/>
            <person name="Hauser H."/>
            <person name="Gamble J."/>
            <person name="Gilderthorp R."/>
            <person name="Marcello L."/>
            <person name="McQuillan J."/>
            <person name="Otto T.D."/>
            <person name="Quail M.A."/>
            <person name="Sanders M.J."/>
            <person name="van Tonder A."/>
            <person name="Ginger M.L."/>
            <person name="Field M.C."/>
            <person name="Barry J.D."/>
            <person name="Hertz-Fowler C."/>
            <person name="Berriman M."/>
        </authorList>
    </citation>
    <scope>NUCLEOTIDE SEQUENCE [LARGE SCALE GENOMIC DNA]</scope>
    <source>
        <strain evidence="12 13">IL3000</strain>
    </source>
</reference>
<comment type="caution">
    <text evidence="12">The sequence shown here is derived from an EMBL/GenBank/DDBJ whole genome shotgun (WGS) entry which is preliminary data.</text>
</comment>
<evidence type="ECO:0000313" key="12">
    <source>
        <dbReference type="EMBL" id="CCD16822.1"/>
    </source>
</evidence>
<evidence type="ECO:0000256" key="10">
    <source>
        <dbReference type="SAM" id="SignalP"/>
    </source>
</evidence>
<dbReference type="Proteomes" id="UP000000702">
    <property type="component" value="Unassembled WGS sequence"/>
</dbReference>
<dbReference type="InterPro" id="IPR025932">
    <property type="entry name" value="Trypano_VSG_B_N_dom"/>
</dbReference>
<feature type="region of interest" description="Disordered" evidence="9">
    <location>
        <begin position="272"/>
        <end position="313"/>
    </location>
</feature>
<keyword evidence="8" id="KW-0449">Lipoprotein</keyword>
<keyword evidence="7" id="KW-0325">Glycoprotein</keyword>
<keyword evidence="13" id="KW-1185">Reference proteome</keyword>
<keyword evidence="5 10" id="KW-0732">Signal</keyword>